<dbReference type="EMBL" id="JEMT01027973">
    <property type="protein sequence ID" value="EXX55793.1"/>
    <property type="molecule type" value="Genomic_DNA"/>
</dbReference>
<dbReference type="PANTHER" id="PTHR44329:SF288">
    <property type="entry name" value="MITOGEN-ACTIVATED PROTEIN KINASE KINASE KINASE 20"/>
    <property type="match status" value="1"/>
</dbReference>
<dbReference type="InterPro" id="IPR011009">
    <property type="entry name" value="Kinase-like_dom_sf"/>
</dbReference>
<evidence type="ECO:0000313" key="6">
    <source>
        <dbReference type="EMBL" id="EXX55793.1"/>
    </source>
</evidence>
<accession>A0A015LLW8</accession>
<comment type="caution">
    <text evidence="6">The sequence shown here is derived from an EMBL/GenBank/DDBJ whole genome shotgun (WGS) entry which is preliminary data.</text>
</comment>
<dbReference type="PANTHER" id="PTHR44329">
    <property type="entry name" value="SERINE/THREONINE-PROTEIN KINASE TNNI3K-RELATED"/>
    <property type="match status" value="1"/>
</dbReference>
<gene>
    <name evidence="6" type="ORF">RirG_222200</name>
</gene>
<dbReference type="OrthoDB" id="10321000at2759"/>
<protein>
    <submittedName>
        <fullName evidence="6">Mkk2p</fullName>
    </submittedName>
</protein>
<dbReference type="Gene3D" id="1.10.510.10">
    <property type="entry name" value="Transferase(Phosphotransferase) domain 1"/>
    <property type="match status" value="1"/>
</dbReference>
<keyword evidence="1" id="KW-0808">Transferase</keyword>
<keyword evidence="2" id="KW-0547">Nucleotide-binding</keyword>
<dbReference type="InterPro" id="IPR051681">
    <property type="entry name" value="Ser/Thr_Kinases-Pseudokinases"/>
</dbReference>
<dbReference type="HOGENOM" id="CLU_000288_7_8_1"/>
<name>A0A015LLW8_RHIIW</name>
<evidence type="ECO:0000256" key="4">
    <source>
        <dbReference type="ARBA" id="ARBA00022840"/>
    </source>
</evidence>
<keyword evidence="7" id="KW-1185">Reference proteome</keyword>
<dbReference type="Proteomes" id="UP000022910">
    <property type="component" value="Unassembled WGS sequence"/>
</dbReference>
<evidence type="ECO:0000256" key="3">
    <source>
        <dbReference type="ARBA" id="ARBA00022777"/>
    </source>
</evidence>
<dbReference type="PROSITE" id="PS50011">
    <property type="entry name" value="PROTEIN_KINASE_DOM"/>
    <property type="match status" value="1"/>
</dbReference>
<dbReference type="GO" id="GO:0004674">
    <property type="term" value="F:protein serine/threonine kinase activity"/>
    <property type="evidence" value="ECO:0007669"/>
    <property type="project" value="TreeGrafter"/>
</dbReference>
<dbReference type="InterPro" id="IPR000719">
    <property type="entry name" value="Prot_kinase_dom"/>
</dbReference>
<sequence>MSSQNKKITDWTSGNEKVDDFIQKMQLNTGLNDVLFEWIPYSQFSEITEIGKNESITVYSAVWRDGPLCNTSYKRNSNKEVALKCLHNSRNFIELVINKVEKYPSRYRNFWFITIYGISQNPDTNDYILVQNNSINLTNWASENEKIDDFIQERQFKIRRRDVVFEWIPYNQFNEIKETGKNSSITVYSAIWKDGPLYWNEQIKKKYTRNLNKEIALKCLHNTQNSVEFVMNEVGKYHIRYEWGNSDHSFHVLYGISQNPYTNDYILVQNNSINLTNLASGNETIDGFIQEMQLKVNNHSSIIFEWIPYNQFNKIIETGKNSSITVYSAIWKDGPLYWNEQNKKYARNLNKEIALKCLHNTQNSVEFIINEVKKYHIRYEWGNFDNYFHILYGISQNPYTNDYILVQNNSINLTNWTSGKETIDGFIQEMQLKVNNHNGIIFEWIPYNQFNEIMEIGKNSSIIAYSAIWKDGPLHWNEQNKKYTRNSNREIALKCLHNTQNLIEFVINKVIKDERLSILYGISQNPDTNDYVLAQNNLAWTTRNKKIDDFIQEVQLKINDTNTITFEWVQYDQFNEIEETGRNGSVTLYSALWKDGPLYNISLKRDSNKKVALKCLHNSQNRIKFVINEVKKYQIENGWYTICGISQDPYTNDYILVQNNSVNLTNWISGNEIIDNLIWEMQLMMKINNPWNTVFEWIPFNQFIKIKEKEKNHFITVYSAIWQNGPLHYNNNKDEYIRNSNEEVALKCLHNSQNYTEFVINEVKSFSKKEFSKNIHIIYGISQNPDTNDYILVLNFINQTSGNNKIDDFVQEMQLKINDIVFEWIPYIQFYEVKETNKNSFATTYSAIWREGPIDNIYKYKYRRNPNKNVFLKQLHNSHNLTQFVINEAKKYSTNSSSFLVIYGISQNPDTKDYILVQNKLINFNNYITGSEKIDNAIQEIQLKILKYDDLIFEWVPYSQFDKIKKIGKGGFATIYSAIWRDGPLYLESQGENYKRDSFKEVALKCLENSQNHINELLKEVKAYSTKPTHSSILKVYGISQEPCTKNYIIILHYAAGGSFDHWVNINENYKNFNWKKKIQALLYIASGLRELHDEQIVHRDLHTRNILFNNPSIKPYIKIYISDMGLCGEVGNLDKTKFYGVIPYVAPEVLRGKLYTKAADIYSFGMIMYFVATERQPFDNRAHDCCLTLDIYNGIRPEINEKAIPRCYINLMKNCWDSNPKNRPDATVLSRALSSISINNLYKAEIEEAEKHRILHLSSSKVDRQVNTHPQAIYTSRLLNPFTENLPKYIDDNSECLDCAILDE</sequence>
<keyword evidence="3" id="KW-0418">Kinase</keyword>
<evidence type="ECO:0000259" key="5">
    <source>
        <dbReference type="PROSITE" id="PS50011"/>
    </source>
</evidence>
<dbReference type="Pfam" id="PF07714">
    <property type="entry name" value="PK_Tyr_Ser-Thr"/>
    <property type="match status" value="1"/>
</dbReference>
<evidence type="ECO:0000256" key="2">
    <source>
        <dbReference type="ARBA" id="ARBA00022741"/>
    </source>
</evidence>
<dbReference type="InterPro" id="IPR001245">
    <property type="entry name" value="Ser-Thr/Tyr_kinase_cat_dom"/>
</dbReference>
<organism evidence="6 7">
    <name type="scientific">Rhizophagus irregularis (strain DAOM 197198w)</name>
    <name type="common">Glomus intraradices</name>
    <dbReference type="NCBI Taxonomy" id="1432141"/>
    <lineage>
        <taxon>Eukaryota</taxon>
        <taxon>Fungi</taxon>
        <taxon>Fungi incertae sedis</taxon>
        <taxon>Mucoromycota</taxon>
        <taxon>Glomeromycotina</taxon>
        <taxon>Glomeromycetes</taxon>
        <taxon>Glomerales</taxon>
        <taxon>Glomeraceae</taxon>
        <taxon>Rhizophagus</taxon>
    </lineage>
</organism>
<proteinExistence type="predicted"/>
<evidence type="ECO:0000256" key="1">
    <source>
        <dbReference type="ARBA" id="ARBA00022679"/>
    </source>
</evidence>
<evidence type="ECO:0000313" key="7">
    <source>
        <dbReference type="Proteomes" id="UP000022910"/>
    </source>
</evidence>
<keyword evidence="4" id="KW-0067">ATP-binding</keyword>
<dbReference type="GO" id="GO:0005524">
    <property type="term" value="F:ATP binding"/>
    <property type="evidence" value="ECO:0007669"/>
    <property type="project" value="UniProtKB-KW"/>
</dbReference>
<reference evidence="6 7" key="1">
    <citation type="submission" date="2014-02" db="EMBL/GenBank/DDBJ databases">
        <title>Single nucleus genome sequencing reveals high similarity among nuclei of an endomycorrhizal fungus.</title>
        <authorList>
            <person name="Lin K."/>
            <person name="Geurts R."/>
            <person name="Zhang Z."/>
            <person name="Limpens E."/>
            <person name="Saunders D.G."/>
            <person name="Mu D."/>
            <person name="Pang E."/>
            <person name="Cao H."/>
            <person name="Cha H."/>
            <person name="Lin T."/>
            <person name="Zhou Q."/>
            <person name="Shang Y."/>
            <person name="Li Y."/>
            <person name="Ivanov S."/>
            <person name="Sharma T."/>
            <person name="Velzen R.V."/>
            <person name="Ruijter N.D."/>
            <person name="Aanen D.K."/>
            <person name="Win J."/>
            <person name="Kamoun S."/>
            <person name="Bisseling T."/>
            <person name="Huang S."/>
        </authorList>
    </citation>
    <scope>NUCLEOTIDE SEQUENCE [LARGE SCALE GENOMIC DNA]</scope>
    <source>
        <strain evidence="7">DAOM197198w</strain>
    </source>
</reference>
<dbReference type="SUPFAM" id="SSF56112">
    <property type="entry name" value="Protein kinase-like (PK-like)"/>
    <property type="match status" value="1"/>
</dbReference>
<feature type="domain" description="Protein kinase" evidence="5">
    <location>
        <begin position="961"/>
        <end position="1237"/>
    </location>
</feature>